<dbReference type="SMART" id="SM00382">
    <property type="entry name" value="AAA"/>
    <property type="match status" value="1"/>
</dbReference>
<reference evidence="3" key="1">
    <citation type="journal article" date="2023" name="IMA Fungus">
        <title>Comparative genomic study of the Penicillium genus elucidates a diverse pangenome and 15 lateral gene transfer events.</title>
        <authorList>
            <person name="Petersen C."/>
            <person name="Sorensen T."/>
            <person name="Nielsen M.R."/>
            <person name="Sondergaard T.E."/>
            <person name="Sorensen J.L."/>
            <person name="Fitzpatrick D.A."/>
            <person name="Frisvad J.C."/>
            <person name="Nielsen K.L."/>
        </authorList>
    </citation>
    <scope>NUCLEOTIDE SEQUENCE</scope>
    <source>
        <strain evidence="3">IBT 17514</strain>
    </source>
</reference>
<evidence type="ECO:0000313" key="3">
    <source>
        <dbReference type="EMBL" id="KAJ5703871.1"/>
    </source>
</evidence>
<gene>
    <name evidence="3" type="ORF">N7493_011009</name>
</gene>
<feature type="compositionally biased region" description="Basic and acidic residues" evidence="1">
    <location>
        <begin position="73"/>
        <end position="111"/>
    </location>
</feature>
<dbReference type="InterPro" id="IPR003959">
    <property type="entry name" value="ATPase_AAA_core"/>
</dbReference>
<dbReference type="InterPro" id="IPR003593">
    <property type="entry name" value="AAA+_ATPase"/>
</dbReference>
<protein>
    <submittedName>
        <fullName evidence="3">ATPase AAA-type core</fullName>
    </submittedName>
</protein>
<keyword evidence="4" id="KW-1185">Reference proteome</keyword>
<dbReference type="PANTHER" id="PTHR46411">
    <property type="entry name" value="FAMILY ATPASE, PUTATIVE-RELATED"/>
    <property type="match status" value="1"/>
</dbReference>
<reference evidence="3" key="2">
    <citation type="submission" date="2023-01" db="EMBL/GenBank/DDBJ databases">
        <authorList>
            <person name="Petersen C."/>
        </authorList>
    </citation>
    <scope>NUCLEOTIDE SEQUENCE</scope>
    <source>
        <strain evidence="3">IBT 17514</strain>
    </source>
</reference>
<evidence type="ECO:0000259" key="2">
    <source>
        <dbReference type="SMART" id="SM00382"/>
    </source>
</evidence>
<feature type="region of interest" description="Disordered" evidence="1">
    <location>
        <begin position="73"/>
        <end position="149"/>
    </location>
</feature>
<dbReference type="Pfam" id="PF23232">
    <property type="entry name" value="AAA_lid_13"/>
    <property type="match status" value="1"/>
</dbReference>
<dbReference type="InterPro" id="IPR056599">
    <property type="entry name" value="AAA_lid_fung"/>
</dbReference>
<dbReference type="SUPFAM" id="SSF52540">
    <property type="entry name" value="P-loop containing nucleoside triphosphate hydrolases"/>
    <property type="match status" value="1"/>
</dbReference>
<feature type="domain" description="AAA+ ATPase" evidence="2">
    <location>
        <begin position="633"/>
        <end position="760"/>
    </location>
</feature>
<name>A0AAD6HBC4_9EURO</name>
<dbReference type="Pfam" id="PF22942">
    <property type="entry name" value="DUF7025"/>
    <property type="match status" value="1"/>
</dbReference>
<accession>A0AAD6HBC4</accession>
<dbReference type="InterPro" id="IPR054289">
    <property type="entry name" value="DUF7025"/>
</dbReference>
<dbReference type="PANTHER" id="PTHR46411:SF4">
    <property type="entry name" value="AAA+ ATPASE DOMAIN-CONTAINING PROTEIN"/>
    <property type="match status" value="1"/>
</dbReference>
<dbReference type="CDD" id="cd19481">
    <property type="entry name" value="RecA-like_protease"/>
    <property type="match status" value="1"/>
</dbReference>
<dbReference type="Proteomes" id="UP001215712">
    <property type="component" value="Unassembled WGS sequence"/>
</dbReference>
<comment type="caution">
    <text evidence="3">The sequence shown here is derived from an EMBL/GenBank/DDBJ whole genome shotgun (WGS) entry which is preliminary data.</text>
</comment>
<dbReference type="EMBL" id="JAQJAN010000020">
    <property type="protein sequence ID" value="KAJ5703871.1"/>
    <property type="molecule type" value="Genomic_DNA"/>
</dbReference>
<sequence length="891" mass="102249">MLLKSVFVDIYLPEWVAEDIDATDEGHDPDFLIIQTKPDDCRILASHWDRLVSPGWEFKIQFTLVTDVRGTISREKHSQMKKANEQDEVDAARPESVSEKSDSERSVKEPDETPAPPAEPRVRIRSNSDSDRGSITLRPPIVIQSTRPERYVRRRYNGESLSDSEDGEPDPKIEMSSIVYVANYLAQDSDGDYFKSCSARSADKTQLKESSEFKNINTVLEEHREVYSSDRNSHRRRKNPVYDTISDPVLYINSPFLLNALKAVIECQSPPDEFIPRQFEQTYERRGGVTTRTRGYVETDLARGRFAYPFTDIYHHREKLAKYRETVAEDHDDEYTATCKEHIDIMLGYIYDLAEIGLRDAELLFRSSTPKTTFSSLWLLFKPGSDVYVREYGTYNTYVIESVTGGFFSRNSESRSSSYCVTVWYMNYYGGKYLTRSTRKIYIPVFEYEREITSLPLYPVQYHVDEDPENPLRQQLIERGKRFVEMGKKPTYMEYTGPSKVQAARTFTQTRVIVDHSPLRDPDEDEDDELGNRTRKPTCPCATCKAKGPAQHDVERRLFDNYDSIDPKEQEVITDHQYLLFTGMREPKIDKNIIDTLVMKPESNKSLIKAVCEIFGGAYTQAFSSDFVRGKGEGQILLLHGPPGTGKTLTAESVAEYTGRPLLSIAAADLGHEPDRLEDNLLQFFRDAKKWNAIVLLDEADVYLETRSSNDLRRNSIVSVFLRALDYFQGILFLTTNRVGSFDEAFMSRIHVQIGYDPLDEDSRQKIWDGYFQKLDSNHEDGGEKIEYSMSAKEYVEVKEDLRILEWNGREIRNAFQTAVALACFEAKSKNRTPKLTDKHLAQVVTMSHNFKSYLRSVQGADGDLAWAARVRNDKVKASEGKISNTHSTRI</sequence>
<dbReference type="GO" id="GO:0005524">
    <property type="term" value="F:ATP binding"/>
    <property type="evidence" value="ECO:0007669"/>
    <property type="project" value="InterPro"/>
</dbReference>
<dbReference type="Gene3D" id="3.40.50.300">
    <property type="entry name" value="P-loop containing nucleotide triphosphate hydrolases"/>
    <property type="match status" value="1"/>
</dbReference>
<dbReference type="InterPro" id="IPR027417">
    <property type="entry name" value="P-loop_NTPase"/>
</dbReference>
<proteinExistence type="predicted"/>
<dbReference type="Pfam" id="PF00004">
    <property type="entry name" value="AAA"/>
    <property type="match status" value="1"/>
</dbReference>
<organism evidence="3 4">
    <name type="scientific">Penicillium malachiteum</name>
    <dbReference type="NCBI Taxonomy" id="1324776"/>
    <lineage>
        <taxon>Eukaryota</taxon>
        <taxon>Fungi</taxon>
        <taxon>Dikarya</taxon>
        <taxon>Ascomycota</taxon>
        <taxon>Pezizomycotina</taxon>
        <taxon>Eurotiomycetes</taxon>
        <taxon>Eurotiomycetidae</taxon>
        <taxon>Eurotiales</taxon>
        <taxon>Aspergillaceae</taxon>
        <taxon>Penicillium</taxon>
    </lineage>
</organism>
<feature type="compositionally biased region" description="Basic and acidic residues" evidence="1">
    <location>
        <begin position="120"/>
        <end position="132"/>
    </location>
</feature>
<dbReference type="GO" id="GO:0016887">
    <property type="term" value="F:ATP hydrolysis activity"/>
    <property type="evidence" value="ECO:0007669"/>
    <property type="project" value="InterPro"/>
</dbReference>
<dbReference type="AlphaFoldDB" id="A0AAD6HBC4"/>
<evidence type="ECO:0000313" key="4">
    <source>
        <dbReference type="Proteomes" id="UP001215712"/>
    </source>
</evidence>
<evidence type="ECO:0000256" key="1">
    <source>
        <dbReference type="SAM" id="MobiDB-lite"/>
    </source>
</evidence>